<protein>
    <submittedName>
        <fullName evidence="2">Uncharacterized protein</fullName>
    </submittedName>
</protein>
<evidence type="ECO:0000313" key="2">
    <source>
        <dbReference type="EMBL" id="KAH3871997.1"/>
    </source>
</evidence>
<comment type="caution">
    <text evidence="2">The sequence shown here is derived from an EMBL/GenBank/DDBJ whole genome shotgun (WGS) entry which is preliminary data.</text>
</comment>
<reference evidence="2" key="1">
    <citation type="journal article" date="2019" name="bioRxiv">
        <title>The Genome of the Zebra Mussel, Dreissena polymorpha: A Resource for Invasive Species Research.</title>
        <authorList>
            <person name="McCartney M.A."/>
            <person name="Auch B."/>
            <person name="Kono T."/>
            <person name="Mallez S."/>
            <person name="Zhang Y."/>
            <person name="Obille A."/>
            <person name="Becker A."/>
            <person name="Abrahante J.E."/>
            <person name="Garbe J."/>
            <person name="Badalamenti J.P."/>
            <person name="Herman A."/>
            <person name="Mangelson H."/>
            <person name="Liachko I."/>
            <person name="Sullivan S."/>
            <person name="Sone E.D."/>
            <person name="Koren S."/>
            <person name="Silverstein K.A.T."/>
            <person name="Beckman K.B."/>
            <person name="Gohl D.M."/>
        </authorList>
    </citation>
    <scope>NUCLEOTIDE SEQUENCE</scope>
    <source>
        <strain evidence="2">Duluth1</strain>
        <tissue evidence="2">Whole animal</tissue>
    </source>
</reference>
<proteinExistence type="predicted"/>
<dbReference type="InterPro" id="IPR009199">
    <property type="entry name" value="PhoPQ-act_pathogen-rel_PqaA"/>
</dbReference>
<evidence type="ECO:0000313" key="3">
    <source>
        <dbReference type="Proteomes" id="UP000828390"/>
    </source>
</evidence>
<reference evidence="2" key="2">
    <citation type="submission" date="2020-11" db="EMBL/GenBank/DDBJ databases">
        <authorList>
            <person name="McCartney M.A."/>
            <person name="Auch B."/>
            <person name="Kono T."/>
            <person name="Mallez S."/>
            <person name="Becker A."/>
            <person name="Gohl D.M."/>
            <person name="Silverstein K.A.T."/>
            <person name="Koren S."/>
            <person name="Bechman K.B."/>
            <person name="Herman A."/>
            <person name="Abrahante J.E."/>
            <person name="Garbe J."/>
        </authorList>
    </citation>
    <scope>NUCLEOTIDE SEQUENCE</scope>
    <source>
        <strain evidence="2">Duluth1</strain>
        <tissue evidence="2">Whole animal</tissue>
    </source>
</reference>
<dbReference type="AlphaFoldDB" id="A0A9D4RMP5"/>
<dbReference type="SUPFAM" id="SSF53474">
    <property type="entry name" value="alpha/beta-Hydrolases"/>
    <property type="match status" value="2"/>
</dbReference>
<dbReference type="PANTHER" id="PTHR31497">
    <property type="entry name" value="AUTOCRINE PROLIFERATION REPRESSOR PROTEIN A"/>
    <property type="match status" value="1"/>
</dbReference>
<feature type="signal peptide" evidence="1">
    <location>
        <begin position="1"/>
        <end position="23"/>
    </location>
</feature>
<feature type="chain" id="PRO_5039226636" evidence="1">
    <location>
        <begin position="24"/>
        <end position="986"/>
    </location>
</feature>
<sequence>MLHALWNIFIIRVVAFLASEILATPLDDYVYRKDPAYKYDVIKMYQMEGYTLYILNLTSQKWKPDFQSQPVWWHYLSVTVPDKILIKGAGFLYITGGSNNDNPPSLTDPCVQGTTHMATATGSIGACLTLVPNTPIVFKNDPAQKERWGDAIVAWTWKTFVEQKGVDPEILLTMPMTKASVRALDTISDLTKSKIGEKTDRFVVAGKSKRGGISWMVGAVDKRVVAIVPIVMDLLNMQENLRHYYRSLGGWSFAFNDYYEVNFTQYLDSPYLKQMATIVDPLSYTHRYGDKPKYIILAGNDELFMPDDSRFYFDDLKGEIYFRMAPNMDHTLNPFENNTALGIRSFYISIMKNIPLPKMNWKLQMTSTGGKISLITEKRPAAVVCYHATTTDGKRKDFRLFRLNNDNVPALNQVIWHKADVNQTSALSWEVELLNPPVGWTAFFIQVTFAGLADSVLEFTTQTLIIPDTVLKKDIENSVDPDETPHNAACSPMSLNRTTFLIALSMRCILAYICVALLLPGGWTTPLDDYVYREDPTYKYDVIQTYPGEGYTMYIVNLTSQTWKPDLQSQPVWWHYMVVTVPDKILIKGAGFLFIGGGSNENDPPLPTDEDVKHTTIIAATTGTVAACLKMIPNQPIVFRDDPAQKKRAEDAIIAWTWKIFVDQKGADPEILLRMPMTKASIRALDTINNLTQSMIGETTDRFMVAGGSKRGWTTWTVGAVDKRVVAIAPIVMDLLNLQENLHHYYRSLGGWTYAFDDYYENNFTLNLDSPYIKDMAAIVDPISYTDRYVDKPKYIISAGGDQFFMPDDSRFYFDKLKGEKYFRMVPNTGHGLDPFELSVIFGIRAFYLSVMNNNTLPKMKWHLETTSAGGKISLVTEIQPATVVCYHATTSDGKRKDFRITRLDNSSQPVANPVPWYTADVKQTSALSWEVELPNPPVGWTAFFIQVTFAGLDDSVLEFTTQTLIIPNTYPFPDCHGAECRGTLV</sequence>
<dbReference type="PANTHER" id="PTHR31497:SF0">
    <property type="entry name" value="AUTOCRINE PROLIFERATION REPRESSOR PROTEIN A"/>
    <property type="match status" value="1"/>
</dbReference>
<dbReference type="Proteomes" id="UP000828390">
    <property type="component" value="Unassembled WGS sequence"/>
</dbReference>
<keyword evidence="3" id="KW-1185">Reference proteome</keyword>
<keyword evidence="1" id="KW-0732">Signal</keyword>
<name>A0A9D4RMP5_DREPO</name>
<accession>A0A9D4RMP5</accession>
<gene>
    <name evidence="2" type="ORF">DPMN_035212</name>
</gene>
<organism evidence="2 3">
    <name type="scientific">Dreissena polymorpha</name>
    <name type="common">Zebra mussel</name>
    <name type="synonym">Mytilus polymorpha</name>
    <dbReference type="NCBI Taxonomy" id="45954"/>
    <lineage>
        <taxon>Eukaryota</taxon>
        <taxon>Metazoa</taxon>
        <taxon>Spiralia</taxon>
        <taxon>Lophotrochozoa</taxon>
        <taxon>Mollusca</taxon>
        <taxon>Bivalvia</taxon>
        <taxon>Autobranchia</taxon>
        <taxon>Heteroconchia</taxon>
        <taxon>Euheterodonta</taxon>
        <taxon>Imparidentia</taxon>
        <taxon>Neoheterodontei</taxon>
        <taxon>Myida</taxon>
        <taxon>Dreissenoidea</taxon>
        <taxon>Dreissenidae</taxon>
        <taxon>Dreissena</taxon>
    </lineage>
</organism>
<dbReference type="InterPro" id="IPR029058">
    <property type="entry name" value="AB_hydrolase_fold"/>
</dbReference>
<evidence type="ECO:0000256" key="1">
    <source>
        <dbReference type="SAM" id="SignalP"/>
    </source>
</evidence>
<dbReference type="Pfam" id="PF10142">
    <property type="entry name" value="PhoPQ_related"/>
    <property type="match status" value="2"/>
</dbReference>
<dbReference type="EMBL" id="JAIWYP010000002">
    <property type="protein sequence ID" value="KAH3871997.1"/>
    <property type="molecule type" value="Genomic_DNA"/>
</dbReference>
<dbReference type="Gene3D" id="3.40.50.1820">
    <property type="entry name" value="alpha/beta hydrolase"/>
    <property type="match status" value="2"/>
</dbReference>